<dbReference type="KEGG" id="ahb:bsdtb5_36490"/>
<keyword evidence="2" id="KW-1185">Reference proteome</keyword>
<dbReference type="AlphaFoldDB" id="A0A7R7EP63"/>
<name>A0A7R7EP63_9FIRM</name>
<dbReference type="Pfam" id="PF08817">
    <property type="entry name" value="YukD"/>
    <property type="match status" value="1"/>
</dbReference>
<sequence>MESNSIEVVFYIHKREKKYNLEIPVSITINELVFALNQSFDLGINTEQITNCYLKAENPIVLLKGNKSVMDFGLRNGSIINFTL</sequence>
<evidence type="ECO:0000313" key="2">
    <source>
        <dbReference type="Proteomes" id="UP000595897"/>
    </source>
</evidence>
<dbReference type="EMBL" id="AP024169">
    <property type="protein sequence ID" value="BCN32354.1"/>
    <property type="molecule type" value="Genomic_DNA"/>
</dbReference>
<dbReference type="RefSeq" id="WP_271713405.1">
    <property type="nucleotide sequence ID" value="NZ_AP024169.1"/>
</dbReference>
<reference evidence="1 2" key="1">
    <citation type="submission" date="2020-11" db="EMBL/GenBank/DDBJ databases">
        <title>Draft genome sequencing of a Lachnospiraceae strain isolated from anoxic soil subjected to BSD treatment.</title>
        <authorList>
            <person name="Uek A."/>
            <person name="Tonouchi A."/>
        </authorList>
    </citation>
    <scope>NUCLEOTIDE SEQUENCE [LARGE SCALE GENOMIC DNA]</scope>
    <source>
        <strain evidence="1 2">TB5</strain>
    </source>
</reference>
<evidence type="ECO:0000313" key="1">
    <source>
        <dbReference type="EMBL" id="BCN32354.1"/>
    </source>
</evidence>
<accession>A0A7R7EP63</accession>
<dbReference type="SUPFAM" id="SSF54236">
    <property type="entry name" value="Ubiquitin-like"/>
    <property type="match status" value="1"/>
</dbReference>
<dbReference type="InterPro" id="IPR029071">
    <property type="entry name" value="Ubiquitin-like_domsf"/>
</dbReference>
<protein>
    <submittedName>
        <fullName evidence="1">Uncharacterized protein</fullName>
    </submittedName>
</protein>
<dbReference type="Proteomes" id="UP000595897">
    <property type="component" value="Chromosome"/>
</dbReference>
<proteinExistence type="predicted"/>
<dbReference type="InterPro" id="IPR024962">
    <property type="entry name" value="YukD-like"/>
</dbReference>
<organism evidence="1 2">
    <name type="scientific">Anaeromicropila herbilytica</name>
    <dbReference type="NCBI Taxonomy" id="2785025"/>
    <lineage>
        <taxon>Bacteria</taxon>
        <taxon>Bacillati</taxon>
        <taxon>Bacillota</taxon>
        <taxon>Clostridia</taxon>
        <taxon>Lachnospirales</taxon>
        <taxon>Lachnospiraceae</taxon>
        <taxon>Anaeromicropila</taxon>
    </lineage>
</organism>
<gene>
    <name evidence="1" type="ORF">bsdtb5_36490</name>
</gene>